<keyword evidence="2" id="KW-0238">DNA-binding</keyword>
<evidence type="ECO:0000256" key="2">
    <source>
        <dbReference type="ARBA" id="ARBA00023125"/>
    </source>
</evidence>
<keyword evidence="1" id="KW-0805">Transcription regulation</keyword>
<dbReference type="InterPro" id="IPR011663">
    <property type="entry name" value="UTRA"/>
</dbReference>
<dbReference type="AlphaFoldDB" id="A0A6L5X6X8"/>
<dbReference type="RefSeq" id="WP_154523254.1">
    <property type="nucleotide sequence ID" value="NZ_VULZ01000002.1"/>
</dbReference>
<evidence type="ECO:0000313" key="5">
    <source>
        <dbReference type="EMBL" id="MSS14132.1"/>
    </source>
</evidence>
<dbReference type="SMART" id="SM00866">
    <property type="entry name" value="UTRA"/>
    <property type="match status" value="1"/>
</dbReference>
<dbReference type="SMART" id="SM00345">
    <property type="entry name" value="HTH_GNTR"/>
    <property type="match status" value="1"/>
</dbReference>
<dbReference type="SUPFAM" id="SSF64288">
    <property type="entry name" value="Chorismate lyase-like"/>
    <property type="match status" value="1"/>
</dbReference>
<accession>A0A6L5X6X8</accession>
<proteinExistence type="predicted"/>
<name>A0A6L5X6X8_9FIRM</name>
<dbReference type="Gene3D" id="3.40.1410.10">
    <property type="entry name" value="Chorismate lyase-like"/>
    <property type="match status" value="1"/>
</dbReference>
<evidence type="ECO:0000256" key="1">
    <source>
        <dbReference type="ARBA" id="ARBA00023015"/>
    </source>
</evidence>
<dbReference type="InterPro" id="IPR050679">
    <property type="entry name" value="Bact_HTH_transcr_reg"/>
</dbReference>
<evidence type="ECO:0000256" key="3">
    <source>
        <dbReference type="ARBA" id="ARBA00023163"/>
    </source>
</evidence>
<keyword evidence="6" id="KW-1185">Reference proteome</keyword>
<dbReference type="Proteomes" id="UP000481852">
    <property type="component" value="Unassembled WGS sequence"/>
</dbReference>
<dbReference type="PRINTS" id="PR00035">
    <property type="entry name" value="HTHGNTR"/>
</dbReference>
<dbReference type="GO" id="GO:0003700">
    <property type="term" value="F:DNA-binding transcription factor activity"/>
    <property type="evidence" value="ECO:0007669"/>
    <property type="project" value="InterPro"/>
</dbReference>
<dbReference type="CDD" id="cd07377">
    <property type="entry name" value="WHTH_GntR"/>
    <property type="match status" value="1"/>
</dbReference>
<feature type="domain" description="HTH gntR-type" evidence="4">
    <location>
        <begin position="14"/>
        <end position="82"/>
    </location>
</feature>
<dbReference type="PROSITE" id="PS50949">
    <property type="entry name" value="HTH_GNTR"/>
    <property type="match status" value="1"/>
</dbReference>
<dbReference type="Pfam" id="PF00392">
    <property type="entry name" value="GntR"/>
    <property type="match status" value="1"/>
</dbReference>
<dbReference type="GO" id="GO:0045892">
    <property type="term" value="P:negative regulation of DNA-templated transcription"/>
    <property type="evidence" value="ECO:0007669"/>
    <property type="project" value="TreeGrafter"/>
</dbReference>
<dbReference type="InterPro" id="IPR036388">
    <property type="entry name" value="WH-like_DNA-bd_sf"/>
</dbReference>
<dbReference type="GO" id="GO:0003677">
    <property type="term" value="F:DNA binding"/>
    <property type="evidence" value="ECO:0007669"/>
    <property type="project" value="UniProtKB-KW"/>
</dbReference>
<dbReference type="InterPro" id="IPR036390">
    <property type="entry name" value="WH_DNA-bd_sf"/>
</dbReference>
<sequence length="255" mass="29673">MTLLTKHLDKSTPIPLYYQLKQLILSEIQSGNIRVGENIPTEMQLVEHFQISRSTVRQAIKELVSEGYLKREASNGTIVTKPEQKNESFIRSFEPFYQQVKRLNKVPHTELIQLKVIDPDPNLKAKMGLTQSDKVIYMFRRRLADRTPMVLIQNYMPYSLCSFVLSEDFTVKSLYELLMSHPETLISKTQSIVSAAFQTDEDKELLELTSETPMLCFHNISRRKDGTILDYAFSRYRGDLNKFEIFDTPKPHPEY</sequence>
<dbReference type="EMBL" id="VULZ01000002">
    <property type="protein sequence ID" value="MSS14132.1"/>
    <property type="molecule type" value="Genomic_DNA"/>
</dbReference>
<dbReference type="SUPFAM" id="SSF46785">
    <property type="entry name" value="Winged helix' DNA-binding domain"/>
    <property type="match status" value="1"/>
</dbReference>
<dbReference type="PANTHER" id="PTHR44846:SF1">
    <property type="entry name" value="MANNOSYL-D-GLYCERATE TRANSPORT_METABOLISM SYSTEM REPRESSOR MNGR-RELATED"/>
    <property type="match status" value="1"/>
</dbReference>
<dbReference type="FunFam" id="1.10.10.10:FF:000079">
    <property type="entry name" value="GntR family transcriptional regulator"/>
    <property type="match status" value="1"/>
</dbReference>
<dbReference type="Gene3D" id="1.10.10.10">
    <property type="entry name" value="Winged helix-like DNA-binding domain superfamily/Winged helix DNA-binding domain"/>
    <property type="match status" value="1"/>
</dbReference>
<protein>
    <submittedName>
        <fullName evidence="5">GntR family transcriptional regulator</fullName>
    </submittedName>
</protein>
<evidence type="ECO:0000313" key="6">
    <source>
        <dbReference type="Proteomes" id="UP000481852"/>
    </source>
</evidence>
<dbReference type="InterPro" id="IPR000524">
    <property type="entry name" value="Tscrpt_reg_HTH_GntR"/>
</dbReference>
<dbReference type="Pfam" id="PF07702">
    <property type="entry name" value="UTRA"/>
    <property type="match status" value="1"/>
</dbReference>
<organism evidence="5 6">
    <name type="scientific">Porcincola intestinalis</name>
    <dbReference type="NCBI Taxonomy" id="2606632"/>
    <lineage>
        <taxon>Bacteria</taxon>
        <taxon>Bacillati</taxon>
        <taxon>Bacillota</taxon>
        <taxon>Clostridia</taxon>
        <taxon>Lachnospirales</taxon>
        <taxon>Lachnospiraceae</taxon>
        <taxon>Porcincola</taxon>
    </lineage>
</organism>
<evidence type="ECO:0000259" key="4">
    <source>
        <dbReference type="PROSITE" id="PS50949"/>
    </source>
</evidence>
<dbReference type="PANTHER" id="PTHR44846">
    <property type="entry name" value="MANNOSYL-D-GLYCERATE TRANSPORT/METABOLISM SYSTEM REPRESSOR MNGR-RELATED"/>
    <property type="match status" value="1"/>
</dbReference>
<comment type="caution">
    <text evidence="5">The sequence shown here is derived from an EMBL/GenBank/DDBJ whole genome shotgun (WGS) entry which is preliminary data.</text>
</comment>
<keyword evidence="3" id="KW-0804">Transcription</keyword>
<dbReference type="InterPro" id="IPR028978">
    <property type="entry name" value="Chorismate_lyase_/UTRA_dom_sf"/>
</dbReference>
<gene>
    <name evidence="5" type="ORF">FYJ35_03585</name>
</gene>
<reference evidence="5 6" key="1">
    <citation type="submission" date="2019-08" db="EMBL/GenBank/DDBJ databases">
        <title>In-depth cultivation of the pig gut microbiome towards novel bacterial diversity and tailored functional studies.</title>
        <authorList>
            <person name="Wylensek D."/>
            <person name="Hitch T.C.A."/>
            <person name="Clavel T."/>
        </authorList>
    </citation>
    <scope>NUCLEOTIDE SEQUENCE [LARGE SCALE GENOMIC DNA]</scope>
    <source>
        <strain evidence="5 6">Oil+RF-744-WCA-WT-11</strain>
    </source>
</reference>